<dbReference type="OrthoDB" id="9152680at2"/>
<reference evidence="1 2" key="1">
    <citation type="submission" date="2018-03" db="EMBL/GenBank/DDBJ databases">
        <title>Comparative genomics illustrates the genes involved in a hyperalkaliphilic mechanisms of Serpentinomonas isolated from highly-alkaline calcium-rich serpentinized springs.</title>
        <authorList>
            <person name="Suzuki S."/>
            <person name="Ishii S."/>
            <person name="Walworth N."/>
            <person name="Bird L."/>
            <person name="Kuenen J.G."/>
            <person name="Nealson K.H."/>
        </authorList>
    </citation>
    <scope>NUCLEOTIDE SEQUENCE [LARGE SCALE GENOMIC DNA]</scope>
    <source>
        <strain evidence="1 2">P1</strain>
    </source>
</reference>
<keyword evidence="2" id="KW-1185">Reference proteome</keyword>
<dbReference type="RefSeq" id="WP_105748016.1">
    <property type="nucleotide sequence ID" value="NZ_PVLQ01000027.1"/>
</dbReference>
<proteinExistence type="predicted"/>
<dbReference type="EMBL" id="PVLQ01000027">
    <property type="protein sequence ID" value="PRD65492.1"/>
    <property type="molecule type" value="Genomic_DNA"/>
</dbReference>
<gene>
    <name evidence="1" type="ORF">C6P64_07880</name>
</gene>
<evidence type="ECO:0000313" key="1">
    <source>
        <dbReference type="EMBL" id="PRD65492.1"/>
    </source>
</evidence>
<evidence type="ECO:0000313" key="2">
    <source>
        <dbReference type="Proteomes" id="UP000238589"/>
    </source>
</evidence>
<name>A0A2S9K537_9BURK</name>
<protein>
    <submittedName>
        <fullName evidence="1">ATPase with chaperone activity</fullName>
    </submittedName>
</protein>
<dbReference type="Proteomes" id="UP000238589">
    <property type="component" value="Unassembled WGS sequence"/>
</dbReference>
<comment type="caution">
    <text evidence="1">The sequence shown here is derived from an EMBL/GenBank/DDBJ whole genome shotgun (WGS) entry which is preliminary data.</text>
</comment>
<organism evidence="1 2">
    <name type="scientific">Malikia granosa</name>
    <dbReference type="NCBI Taxonomy" id="263067"/>
    <lineage>
        <taxon>Bacteria</taxon>
        <taxon>Pseudomonadati</taxon>
        <taxon>Pseudomonadota</taxon>
        <taxon>Betaproteobacteria</taxon>
        <taxon>Burkholderiales</taxon>
        <taxon>Comamonadaceae</taxon>
        <taxon>Malikia</taxon>
    </lineage>
</organism>
<dbReference type="AlphaFoldDB" id="A0A2S9K537"/>
<accession>A0A2S9K537</accession>
<sequence length="110" mass="12158">MAKTLAHGESQILLPESFVALFVPPGKIKPTEPYEVIAQRHELCEDMAQLLTEQAAQLQFKLGVHESDVLERIHAGLSSGETGLSAAEAGWVVKRLAELLDWPWPSWLEA</sequence>